<evidence type="ECO:0008006" key="5">
    <source>
        <dbReference type="Google" id="ProtNLM"/>
    </source>
</evidence>
<evidence type="ECO:0000313" key="3">
    <source>
        <dbReference type="EMBL" id="EEC49611.1"/>
    </source>
</evidence>
<gene>
    <name evidence="3" type="ORF">PHATRDRAFT_34208</name>
</gene>
<feature type="compositionally biased region" description="Polar residues" evidence="1">
    <location>
        <begin position="142"/>
        <end position="158"/>
    </location>
</feature>
<feature type="region of interest" description="Disordered" evidence="1">
    <location>
        <begin position="57"/>
        <end position="95"/>
    </location>
</feature>
<accession>B7FVD9</accession>
<evidence type="ECO:0000256" key="1">
    <source>
        <dbReference type="SAM" id="MobiDB-lite"/>
    </source>
</evidence>
<dbReference type="PANTHER" id="PTHR35399">
    <property type="entry name" value="SLR8030 PROTEIN"/>
    <property type="match status" value="1"/>
</dbReference>
<dbReference type="OrthoDB" id="42504at2759"/>
<name>B7FVD9_PHATC</name>
<protein>
    <recommendedName>
        <fullName evidence="5">DUF839 domain-containing protein</fullName>
    </recommendedName>
</protein>
<dbReference type="RefSeq" id="XP_002178913.1">
    <property type="nucleotide sequence ID" value="XM_002178877.1"/>
</dbReference>
<keyword evidence="4" id="KW-1185">Reference proteome</keyword>
<dbReference type="EMBL" id="CM000608">
    <property type="protein sequence ID" value="EEC49611.1"/>
    <property type="molecule type" value="Genomic_DNA"/>
</dbReference>
<keyword evidence="2" id="KW-1133">Transmembrane helix</keyword>
<dbReference type="GeneID" id="7199853"/>
<dbReference type="SUPFAM" id="SSF63825">
    <property type="entry name" value="YWTD domain"/>
    <property type="match status" value="1"/>
</dbReference>
<evidence type="ECO:0000313" key="4">
    <source>
        <dbReference type="Proteomes" id="UP000000759"/>
    </source>
</evidence>
<keyword evidence="2" id="KW-0472">Membrane</keyword>
<dbReference type="OMA" id="EYANGQC"/>
<dbReference type="InParanoid" id="B7FVD9"/>
<dbReference type="PaxDb" id="2850-Phatr34208"/>
<dbReference type="Pfam" id="PF05787">
    <property type="entry name" value="PhoX"/>
    <property type="match status" value="1"/>
</dbReference>
<feature type="region of interest" description="Disordered" evidence="1">
    <location>
        <begin position="119"/>
        <end position="218"/>
    </location>
</feature>
<reference evidence="3 4" key="1">
    <citation type="journal article" date="2008" name="Nature">
        <title>The Phaeodactylum genome reveals the evolutionary history of diatom genomes.</title>
        <authorList>
            <person name="Bowler C."/>
            <person name="Allen A.E."/>
            <person name="Badger J.H."/>
            <person name="Grimwood J."/>
            <person name="Jabbari K."/>
            <person name="Kuo A."/>
            <person name="Maheswari U."/>
            <person name="Martens C."/>
            <person name="Maumus F."/>
            <person name="Otillar R.P."/>
            <person name="Rayko E."/>
            <person name="Salamov A."/>
            <person name="Vandepoele K."/>
            <person name="Beszteri B."/>
            <person name="Gruber A."/>
            <person name="Heijde M."/>
            <person name="Katinka M."/>
            <person name="Mock T."/>
            <person name="Valentin K."/>
            <person name="Verret F."/>
            <person name="Berges J.A."/>
            <person name="Brownlee C."/>
            <person name="Cadoret J.P."/>
            <person name="Chiovitti A."/>
            <person name="Choi C.J."/>
            <person name="Coesel S."/>
            <person name="De Martino A."/>
            <person name="Detter J.C."/>
            <person name="Durkin C."/>
            <person name="Falciatore A."/>
            <person name="Fournet J."/>
            <person name="Haruta M."/>
            <person name="Huysman M.J."/>
            <person name="Jenkins B.D."/>
            <person name="Jiroutova K."/>
            <person name="Jorgensen R.E."/>
            <person name="Joubert Y."/>
            <person name="Kaplan A."/>
            <person name="Kroger N."/>
            <person name="Kroth P.G."/>
            <person name="La Roche J."/>
            <person name="Lindquist E."/>
            <person name="Lommer M."/>
            <person name="Martin-Jezequel V."/>
            <person name="Lopez P.J."/>
            <person name="Lucas S."/>
            <person name="Mangogna M."/>
            <person name="McGinnis K."/>
            <person name="Medlin L.K."/>
            <person name="Montsant A."/>
            <person name="Oudot-Le Secq M.P."/>
            <person name="Napoli C."/>
            <person name="Obornik M."/>
            <person name="Parker M.S."/>
            <person name="Petit J.L."/>
            <person name="Porcel B.M."/>
            <person name="Poulsen N."/>
            <person name="Robison M."/>
            <person name="Rychlewski L."/>
            <person name="Rynearson T.A."/>
            <person name="Schmutz J."/>
            <person name="Shapiro H."/>
            <person name="Siaut M."/>
            <person name="Stanley M."/>
            <person name="Sussman M.R."/>
            <person name="Taylor A.R."/>
            <person name="Vardi A."/>
            <person name="von Dassow P."/>
            <person name="Vyverman W."/>
            <person name="Willis A."/>
            <person name="Wyrwicz L.S."/>
            <person name="Rokhsar D.S."/>
            <person name="Weissenbach J."/>
            <person name="Armbrust E.V."/>
            <person name="Green B.R."/>
            <person name="Van de Peer Y."/>
            <person name="Grigoriev I.V."/>
        </authorList>
    </citation>
    <scope>NUCLEOTIDE SEQUENCE [LARGE SCALE GENOMIC DNA]</scope>
    <source>
        <strain evidence="3 4">CCAP 1055/1</strain>
    </source>
</reference>
<evidence type="ECO:0000256" key="2">
    <source>
        <dbReference type="SAM" id="Phobius"/>
    </source>
</evidence>
<keyword evidence="2" id="KW-0812">Transmembrane</keyword>
<sequence>MRTNPQGCGDSVKYRLRNHRHLIFIVCFAIVLAIVVLIGIVIPLSKNRQSALQFPTTDSIDTKEERPWSQQSLESSFPPNPLRDPTPSPFFFSESVLDSPSQVSAPSEDFSMYGSQPLSSVQLADQSSNPMSLPTGYKAAPSTGSPTPNQISELHLQQSTTMSSTPTPSTTTNKPTGNPTEPPARETTAAPSQKPSVVPTASVSEGETNTPATYVPGHLTRSENGLLLSEGLKSRILAQSGQRVPYGTGGQSSINFHGLPDFGAIYKDERPGNEGGWIYVSNSEVRLIKNKGGVGALTFDKHGNVMDYKMVLEGTTANCAGGKTPWNAWVSCEEHPSGLNWQVDPTGVREARPITLGMDGGLFETFAYDVRDRNEPHFFVTEDHFEGALRRFTPDSANWSDPWNILYGPGETEFLTLTPDSSGTAGQYGWTKNHETGKANAALHFQNAEGMDVYENELYFISKRFKSLFMLDLDTGTYTNQTTRHGLFDGGPDQLQRIVGDENELLYFTEDGGRDAGIHARNVKGQYFTILESPVYIDETSGLDFSPDATRMYVAYQKSGLLFEIRREDGLPFHGKTLNVKYHATSN</sequence>
<dbReference type="eggNOG" id="ENOG502S43H">
    <property type="taxonomic scope" value="Eukaryota"/>
</dbReference>
<proteinExistence type="predicted"/>
<reference evidence="4" key="2">
    <citation type="submission" date="2008-08" db="EMBL/GenBank/DDBJ databases">
        <authorList>
            <consortium name="Diatom Consortium"/>
            <person name="Grigoriev I."/>
            <person name="Grimwood J."/>
            <person name="Kuo A."/>
            <person name="Otillar R.P."/>
            <person name="Salamov A."/>
            <person name="Detter J.C."/>
            <person name="Lindquist E."/>
            <person name="Shapiro H."/>
            <person name="Lucas S."/>
            <person name="Glavina del Rio T."/>
            <person name="Pitluck S."/>
            <person name="Rokhsar D."/>
            <person name="Bowler C."/>
        </authorList>
    </citation>
    <scope>GENOME REANNOTATION</scope>
    <source>
        <strain evidence="4">CCAP 1055/1</strain>
    </source>
</reference>
<dbReference type="HOGENOM" id="CLU_033126_0_0_1"/>
<dbReference type="PANTHER" id="PTHR35399:SF2">
    <property type="entry name" value="DUF839 DOMAIN-CONTAINING PROTEIN"/>
    <property type="match status" value="1"/>
</dbReference>
<feature type="compositionally biased region" description="Pro residues" evidence="1">
    <location>
        <begin position="78"/>
        <end position="88"/>
    </location>
</feature>
<feature type="compositionally biased region" description="Polar residues" evidence="1">
    <location>
        <begin position="68"/>
        <end position="77"/>
    </location>
</feature>
<feature type="compositionally biased region" description="Polar residues" evidence="1">
    <location>
        <begin position="119"/>
        <end position="132"/>
    </location>
</feature>
<dbReference type="Proteomes" id="UP000000759">
    <property type="component" value="Chromosome 5"/>
</dbReference>
<dbReference type="KEGG" id="pti:PHATRDRAFT_34208"/>
<dbReference type="InterPro" id="IPR008557">
    <property type="entry name" value="PhoX"/>
</dbReference>
<dbReference type="AlphaFoldDB" id="B7FVD9"/>
<organism evidence="3 4">
    <name type="scientific">Phaeodactylum tricornutum (strain CCAP 1055/1)</name>
    <dbReference type="NCBI Taxonomy" id="556484"/>
    <lineage>
        <taxon>Eukaryota</taxon>
        <taxon>Sar</taxon>
        <taxon>Stramenopiles</taxon>
        <taxon>Ochrophyta</taxon>
        <taxon>Bacillariophyta</taxon>
        <taxon>Bacillariophyceae</taxon>
        <taxon>Bacillariophycidae</taxon>
        <taxon>Naviculales</taxon>
        <taxon>Phaeodactylaceae</taxon>
        <taxon>Phaeodactylum</taxon>
    </lineage>
</organism>
<feature type="compositionally biased region" description="Polar residues" evidence="1">
    <location>
        <begin position="189"/>
        <end position="212"/>
    </location>
</feature>
<feature type="transmembrane region" description="Helical" evidence="2">
    <location>
        <begin position="21"/>
        <end position="44"/>
    </location>
</feature>
<feature type="compositionally biased region" description="Low complexity" evidence="1">
    <location>
        <begin position="159"/>
        <end position="179"/>
    </location>
</feature>